<comment type="caution">
    <text evidence="9">The sequence shown here is derived from an EMBL/GenBank/DDBJ whole genome shotgun (WGS) entry which is preliminary data.</text>
</comment>
<sequence>MTADDRALPRSFRWLLAAESASSVGTYVTLLALQTIVVVTLGGTSADTGLLSAARWLPYLVAGLLVGAVVDRMRRRPIMVWSDAARAVLLAAIPVLWLLDALTLPALLVVVVAYGVTTVVNDAASMAFLPRLVAGPALQRAHARIDTADAIAQSGGPALGGLVVRAVGAPFAVLVDALASAFAAVAVARIRIDEPAPPAGGRRVRDVVRDVAEGMRLVYRGTALTRLALATHVWFGANAVLGVLVAPFALTRLGLDPGAFGLVLTAAGVGAVVGASVTGAVGRRLGALPTVAACHALSAVAVVVMGLAALAAEDALAAALVLGAGQLLHGIAMGASNSHEMAYRQTRTPDAAQARVNMTMRAANRAVIVVVAPIAGLVAVTTGIVPMLVAAAALFAVAAVAIAAAPRASGT</sequence>
<dbReference type="InterPro" id="IPR020846">
    <property type="entry name" value="MFS_dom"/>
</dbReference>
<feature type="transmembrane region" description="Helical" evidence="7">
    <location>
        <begin position="167"/>
        <end position="188"/>
    </location>
</feature>
<protein>
    <submittedName>
        <fullName evidence="9">MFS transporter</fullName>
    </submittedName>
</protein>
<evidence type="ECO:0000256" key="7">
    <source>
        <dbReference type="SAM" id="Phobius"/>
    </source>
</evidence>
<feature type="transmembrane region" description="Helical" evidence="7">
    <location>
        <begin position="362"/>
        <end position="381"/>
    </location>
</feature>
<dbReference type="RefSeq" id="WP_344339562.1">
    <property type="nucleotide sequence ID" value="NZ_BAAAQT010000001.1"/>
</dbReference>
<reference evidence="9 10" key="1">
    <citation type="journal article" date="2019" name="Int. J. Syst. Evol. Microbiol.">
        <title>The Global Catalogue of Microorganisms (GCM) 10K type strain sequencing project: providing services to taxonomists for standard genome sequencing and annotation.</title>
        <authorList>
            <consortium name="The Broad Institute Genomics Platform"/>
            <consortium name="The Broad Institute Genome Sequencing Center for Infectious Disease"/>
            <person name="Wu L."/>
            <person name="Ma J."/>
        </authorList>
    </citation>
    <scope>NUCLEOTIDE SEQUENCE [LARGE SCALE GENOMIC DNA]</scope>
    <source>
        <strain evidence="9 10">JCM 16026</strain>
    </source>
</reference>
<dbReference type="InterPro" id="IPR010290">
    <property type="entry name" value="TM_effector"/>
</dbReference>
<dbReference type="Pfam" id="PF05977">
    <property type="entry name" value="MFS_3"/>
    <property type="match status" value="1"/>
</dbReference>
<feature type="domain" description="Major facilitator superfamily (MFS) profile" evidence="8">
    <location>
        <begin position="223"/>
        <end position="411"/>
    </location>
</feature>
<dbReference type="PANTHER" id="PTHR23513:SF6">
    <property type="entry name" value="MAJOR FACILITATOR SUPERFAMILY ASSOCIATED DOMAIN-CONTAINING PROTEIN"/>
    <property type="match status" value="1"/>
</dbReference>
<comment type="subcellular location">
    <subcellularLocation>
        <location evidence="1">Cell membrane</location>
        <topology evidence="1">Multi-pass membrane protein</topology>
    </subcellularLocation>
</comment>
<keyword evidence="6 7" id="KW-0472">Membrane</keyword>
<keyword evidence="2" id="KW-0813">Transport</keyword>
<dbReference type="PROSITE" id="PS50850">
    <property type="entry name" value="MFS"/>
    <property type="match status" value="1"/>
</dbReference>
<dbReference type="CDD" id="cd06173">
    <property type="entry name" value="MFS_MefA_like"/>
    <property type="match status" value="1"/>
</dbReference>
<feature type="transmembrane region" description="Helical" evidence="7">
    <location>
        <begin position="387"/>
        <end position="405"/>
    </location>
</feature>
<dbReference type="PANTHER" id="PTHR23513">
    <property type="entry name" value="INTEGRAL MEMBRANE EFFLUX PROTEIN-RELATED"/>
    <property type="match status" value="1"/>
</dbReference>
<evidence type="ECO:0000256" key="2">
    <source>
        <dbReference type="ARBA" id="ARBA00022448"/>
    </source>
</evidence>
<evidence type="ECO:0000256" key="4">
    <source>
        <dbReference type="ARBA" id="ARBA00022692"/>
    </source>
</evidence>
<feature type="transmembrane region" description="Helical" evidence="7">
    <location>
        <begin position="53"/>
        <end position="70"/>
    </location>
</feature>
<name>A0ABN3AKQ5_9MICO</name>
<proteinExistence type="predicted"/>
<keyword evidence="3" id="KW-1003">Cell membrane</keyword>
<gene>
    <name evidence="9" type="ORF">GCM10009846_02900</name>
</gene>
<dbReference type="Gene3D" id="1.20.1250.20">
    <property type="entry name" value="MFS general substrate transporter like domains"/>
    <property type="match status" value="1"/>
</dbReference>
<keyword evidence="10" id="KW-1185">Reference proteome</keyword>
<dbReference type="InterPro" id="IPR036259">
    <property type="entry name" value="MFS_trans_sf"/>
</dbReference>
<feature type="transmembrane region" description="Helical" evidence="7">
    <location>
        <begin position="288"/>
        <end position="310"/>
    </location>
</feature>
<evidence type="ECO:0000256" key="1">
    <source>
        <dbReference type="ARBA" id="ARBA00004651"/>
    </source>
</evidence>
<dbReference type="PRINTS" id="PR01988">
    <property type="entry name" value="EXPORTERBACE"/>
</dbReference>
<dbReference type="InterPro" id="IPR022324">
    <property type="entry name" value="Bacilysin_exporter_BacE_put"/>
</dbReference>
<dbReference type="Proteomes" id="UP001501599">
    <property type="component" value="Unassembled WGS sequence"/>
</dbReference>
<keyword evidence="4 7" id="KW-0812">Transmembrane</keyword>
<feature type="transmembrane region" description="Helical" evidence="7">
    <location>
        <begin position="91"/>
        <end position="116"/>
    </location>
</feature>
<feature type="transmembrane region" description="Helical" evidence="7">
    <location>
        <begin position="258"/>
        <end position="281"/>
    </location>
</feature>
<keyword evidence="5 7" id="KW-1133">Transmembrane helix</keyword>
<evidence type="ECO:0000256" key="3">
    <source>
        <dbReference type="ARBA" id="ARBA00022475"/>
    </source>
</evidence>
<feature type="transmembrane region" description="Helical" evidence="7">
    <location>
        <begin position="12"/>
        <end position="33"/>
    </location>
</feature>
<evidence type="ECO:0000256" key="6">
    <source>
        <dbReference type="ARBA" id="ARBA00023136"/>
    </source>
</evidence>
<feature type="transmembrane region" description="Helical" evidence="7">
    <location>
        <begin position="224"/>
        <end position="246"/>
    </location>
</feature>
<dbReference type="SUPFAM" id="SSF103473">
    <property type="entry name" value="MFS general substrate transporter"/>
    <property type="match status" value="1"/>
</dbReference>
<organism evidence="9 10">
    <name type="scientific">Agrococcus versicolor</name>
    <dbReference type="NCBI Taxonomy" id="501482"/>
    <lineage>
        <taxon>Bacteria</taxon>
        <taxon>Bacillati</taxon>
        <taxon>Actinomycetota</taxon>
        <taxon>Actinomycetes</taxon>
        <taxon>Micrococcales</taxon>
        <taxon>Microbacteriaceae</taxon>
        <taxon>Agrococcus</taxon>
    </lineage>
</organism>
<evidence type="ECO:0000313" key="9">
    <source>
        <dbReference type="EMBL" id="GAA2170908.1"/>
    </source>
</evidence>
<evidence type="ECO:0000313" key="10">
    <source>
        <dbReference type="Proteomes" id="UP001501599"/>
    </source>
</evidence>
<accession>A0ABN3AKQ5</accession>
<feature type="transmembrane region" description="Helical" evidence="7">
    <location>
        <begin position="316"/>
        <end position="335"/>
    </location>
</feature>
<evidence type="ECO:0000256" key="5">
    <source>
        <dbReference type="ARBA" id="ARBA00022989"/>
    </source>
</evidence>
<evidence type="ECO:0000259" key="8">
    <source>
        <dbReference type="PROSITE" id="PS50850"/>
    </source>
</evidence>
<dbReference type="EMBL" id="BAAAQT010000001">
    <property type="protein sequence ID" value="GAA2170908.1"/>
    <property type="molecule type" value="Genomic_DNA"/>
</dbReference>